<dbReference type="FunFam" id="1.10.510.10:FF:000554">
    <property type="entry name" value="Predicted protein"/>
    <property type="match status" value="1"/>
</dbReference>
<evidence type="ECO:0000256" key="5">
    <source>
        <dbReference type="ARBA" id="ARBA00022777"/>
    </source>
</evidence>
<keyword evidence="8" id="KW-1133">Transmembrane helix</keyword>
<dbReference type="InterPro" id="IPR050122">
    <property type="entry name" value="RTK"/>
</dbReference>
<dbReference type="CDD" id="cd00192">
    <property type="entry name" value="PTKc"/>
    <property type="match status" value="1"/>
</dbReference>
<dbReference type="EMBL" id="JAODUO010000020">
    <property type="protein sequence ID" value="KAK2192919.1"/>
    <property type="molecule type" value="Genomic_DNA"/>
</dbReference>
<dbReference type="GO" id="GO:0007169">
    <property type="term" value="P:cell surface receptor protein tyrosine kinase signaling pathway"/>
    <property type="evidence" value="ECO:0007669"/>
    <property type="project" value="TreeGrafter"/>
</dbReference>
<keyword evidence="8" id="KW-0812">Transmembrane</keyword>
<keyword evidence="2" id="KW-0597">Phosphoprotein</keyword>
<accession>A0AAD9PDY3</accession>
<protein>
    <recommendedName>
        <fullName evidence="1">receptor protein-tyrosine kinase</fullName>
        <ecNumber evidence="1">2.7.10.1</ecNumber>
    </recommendedName>
</protein>
<dbReference type="InterPro" id="IPR011009">
    <property type="entry name" value="Kinase-like_dom_sf"/>
</dbReference>
<dbReference type="PROSITE" id="PS50011">
    <property type="entry name" value="PROTEIN_KINASE_DOM"/>
    <property type="match status" value="1"/>
</dbReference>
<dbReference type="InterPro" id="IPR020635">
    <property type="entry name" value="Tyr_kinase_cat_dom"/>
</dbReference>
<comment type="caution">
    <text evidence="10">The sequence shown here is derived from an EMBL/GenBank/DDBJ whole genome shotgun (WGS) entry which is preliminary data.</text>
</comment>
<keyword evidence="7" id="KW-0829">Tyrosine-protein kinase</keyword>
<evidence type="ECO:0000313" key="11">
    <source>
        <dbReference type="Proteomes" id="UP001209878"/>
    </source>
</evidence>
<keyword evidence="3" id="KW-0808">Transferase</keyword>
<dbReference type="SUPFAM" id="SSF49265">
    <property type="entry name" value="Fibronectin type III"/>
    <property type="match status" value="1"/>
</dbReference>
<dbReference type="Gene3D" id="1.10.510.10">
    <property type="entry name" value="Transferase(Phosphotransferase) domain 1"/>
    <property type="match status" value="1"/>
</dbReference>
<dbReference type="GO" id="GO:0004714">
    <property type="term" value="F:transmembrane receptor protein tyrosine kinase activity"/>
    <property type="evidence" value="ECO:0007669"/>
    <property type="project" value="UniProtKB-EC"/>
</dbReference>
<dbReference type="EC" id="2.7.10.1" evidence="1"/>
<dbReference type="GO" id="GO:0005524">
    <property type="term" value="F:ATP binding"/>
    <property type="evidence" value="ECO:0007669"/>
    <property type="project" value="UniProtKB-KW"/>
</dbReference>
<dbReference type="AlphaFoldDB" id="A0AAD9PDY3"/>
<name>A0AAD9PDY3_RIDPI</name>
<feature type="domain" description="Protein kinase" evidence="9">
    <location>
        <begin position="459"/>
        <end position="718"/>
    </location>
</feature>
<dbReference type="InterPro" id="IPR001245">
    <property type="entry name" value="Ser-Thr/Tyr_kinase_cat_dom"/>
</dbReference>
<dbReference type="SUPFAM" id="SSF56112">
    <property type="entry name" value="Protein kinase-like (PK-like)"/>
    <property type="match status" value="1"/>
</dbReference>
<evidence type="ECO:0000259" key="9">
    <source>
        <dbReference type="PROSITE" id="PS50011"/>
    </source>
</evidence>
<keyword evidence="11" id="KW-1185">Reference proteome</keyword>
<evidence type="ECO:0000256" key="2">
    <source>
        <dbReference type="ARBA" id="ARBA00022553"/>
    </source>
</evidence>
<evidence type="ECO:0000313" key="10">
    <source>
        <dbReference type="EMBL" id="KAK2192919.1"/>
    </source>
</evidence>
<dbReference type="PANTHER" id="PTHR24416">
    <property type="entry name" value="TYROSINE-PROTEIN KINASE RECEPTOR"/>
    <property type="match status" value="1"/>
</dbReference>
<evidence type="ECO:0000256" key="3">
    <source>
        <dbReference type="ARBA" id="ARBA00022679"/>
    </source>
</evidence>
<proteinExistence type="predicted"/>
<dbReference type="PRINTS" id="PR00109">
    <property type="entry name" value="TYRKINASE"/>
</dbReference>
<organism evidence="10 11">
    <name type="scientific">Ridgeia piscesae</name>
    <name type="common">Tubeworm</name>
    <dbReference type="NCBI Taxonomy" id="27915"/>
    <lineage>
        <taxon>Eukaryota</taxon>
        <taxon>Metazoa</taxon>
        <taxon>Spiralia</taxon>
        <taxon>Lophotrochozoa</taxon>
        <taxon>Annelida</taxon>
        <taxon>Polychaeta</taxon>
        <taxon>Sedentaria</taxon>
        <taxon>Canalipalpata</taxon>
        <taxon>Sabellida</taxon>
        <taxon>Siboglinidae</taxon>
        <taxon>Ridgeia</taxon>
    </lineage>
</organism>
<dbReference type="Proteomes" id="UP001209878">
    <property type="component" value="Unassembled WGS sequence"/>
</dbReference>
<dbReference type="InterPro" id="IPR000719">
    <property type="entry name" value="Prot_kinase_dom"/>
</dbReference>
<feature type="transmembrane region" description="Helical" evidence="8">
    <location>
        <begin position="372"/>
        <end position="395"/>
    </location>
</feature>
<dbReference type="InterPro" id="IPR008266">
    <property type="entry name" value="Tyr_kinase_AS"/>
</dbReference>
<dbReference type="GO" id="GO:0005886">
    <property type="term" value="C:plasma membrane"/>
    <property type="evidence" value="ECO:0007669"/>
    <property type="project" value="TreeGrafter"/>
</dbReference>
<evidence type="ECO:0000256" key="7">
    <source>
        <dbReference type="ARBA" id="ARBA00023137"/>
    </source>
</evidence>
<dbReference type="PROSITE" id="PS00109">
    <property type="entry name" value="PROTEIN_KINASE_TYR"/>
    <property type="match status" value="1"/>
</dbReference>
<keyword evidence="8" id="KW-0472">Membrane</keyword>
<gene>
    <name evidence="10" type="ORF">NP493_20g05013</name>
</gene>
<evidence type="ECO:0000256" key="4">
    <source>
        <dbReference type="ARBA" id="ARBA00022741"/>
    </source>
</evidence>
<dbReference type="GO" id="GO:0043235">
    <property type="term" value="C:receptor complex"/>
    <property type="evidence" value="ECO:0007669"/>
    <property type="project" value="TreeGrafter"/>
</dbReference>
<dbReference type="InterPro" id="IPR036116">
    <property type="entry name" value="FN3_sf"/>
</dbReference>
<dbReference type="SMART" id="SM00219">
    <property type="entry name" value="TyrKc"/>
    <property type="match status" value="1"/>
</dbReference>
<evidence type="ECO:0000256" key="1">
    <source>
        <dbReference type="ARBA" id="ARBA00011902"/>
    </source>
</evidence>
<dbReference type="PANTHER" id="PTHR24416:SF583">
    <property type="entry name" value="RECEPTOR PROTEIN-TYROSINE KINASE"/>
    <property type="match status" value="1"/>
</dbReference>
<keyword evidence="6" id="KW-0067">ATP-binding</keyword>
<dbReference type="Pfam" id="PF07714">
    <property type="entry name" value="PK_Tyr_Ser-Thr"/>
    <property type="match status" value="1"/>
</dbReference>
<dbReference type="Gene3D" id="3.30.200.20">
    <property type="entry name" value="Phosphorylase Kinase, domain 1"/>
    <property type="match status" value="1"/>
</dbReference>
<evidence type="ECO:0000256" key="6">
    <source>
        <dbReference type="ARBA" id="ARBA00022840"/>
    </source>
</evidence>
<keyword evidence="4" id="KW-0547">Nucleotide-binding</keyword>
<reference evidence="10" key="1">
    <citation type="journal article" date="2023" name="Mol. Biol. Evol.">
        <title>Third-Generation Sequencing Reveals the Adaptive Role of the Epigenome in Three Deep-Sea Polychaetes.</title>
        <authorList>
            <person name="Perez M."/>
            <person name="Aroh O."/>
            <person name="Sun Y."/>
            <person name="Lan Y."/>
            <person name="Juniper S.K."/>
            <person name="Young C.R."/>
            <person name="Angers B."/>
            <person name="Qian P.Y."/>
        </authorList>
    </citation>
    <scope>NUCLEOTIDE SEQUENCE</scope>
    <source>
        <strain evidence="10">R07B-5</strain>
    </source>
</reference>
<sequence>MLCSVWSLDKKRKRNLVSEQRTFSSHYPGYPSLRLESNTPAGLRLTWHSVFNETSDTVLYAVLMKQSSGKWKVIQWTTNTSFDLCSVGSFRVSPVDRAGSLGVSDETTVDNLPKPGVIQIIQKDDDVKFSGEYFLYSFKFKLPAGWKYTDVGEFVATSLGKLCKSTAVPPLPIFNIQLTEEEDIYEAHIRVHRLGFGCQFFSVVQAVSTCAVPGEPFNFTINLTDCANITGYHCPITYEPPDAVHNVSVEVLPEVGWVSISWVPPLTALKLDHYILEYGLLQRIGSFFIRPMLKVEGSRIIAETDNAVKLKVKTFDVEYGVKILAVTETMSGNETEVHLRKMYPLAQFIIKPPIVKISESRETPRESNDSLVALYVLLPLSGLVLATLVSVLALTRLRRRSQGHKQLTLVDNQEVTYKAFALQKQVTGCMAKNPLYPPILTEPEKSHFKDEWEIAYDRLTLTEIIGCGAFGQVVRGTLHQAKSVKRSSSRTSHTAKGPATQDLTVAIKVLPEHSDESQHRDFIKEIELMKSIGSHPNVVGMIGCCTSPSQPVCLIVEHMPGGDLLHYLRRHRHVSQKVPEKHLSSHDLFSFARQVAVGMEFLSQKGFVHRDLACRNILVSDASTVKIGDFGLTRYIYDDKVYVTHRSGTKLPLKWMAIEAIMDLTFTTASDVWAFGVVLFELTTLGGTPYPTLSNRHLLKELQAGYRMEQPENCPQSL</sequence>
<evidence type="ECO:0000256" key="8">
    <source>
        <dbReference type="SAM" id="Phobius"/>
    </source>
</evidence>
<keyword evidence="5" id="KW-0418">Kinase</keyword>